<evidence type="ECO:0000313" key="1">
    <source>
        <dbReference type="EMBL" id="OUQ04344.1"/>
    </source>
</evidence>
<dbReference type="EMBL" id="NFLB01000002">
    <property type="protein sequence ID" value="OUQ06142.1"/>
    <property type="molecule type" value="Genomic_DNA"/>
</dbReference>
<organism evidence="2 4">
    <name type="scientific">Thomasclavelia spiroformis</name>
    <dbReference type="NCBI Taxonomy" id="29348"/>
    <lineage>
        <taxon>Bacteria</taxon>
        <taxon>Bacillati</taxon>
        <taxon>Bacillota</taxon>
        <taxon>Erysipelotrichia</taxon>
        <taxon>Erysipelotrichales</taxon>
        <taxon>Coprobacillaceae</taxon>
        <taxon>Thomasclavelia</taxon>
    </lineage>
</organism>
<dbReference type="Proteomes" id="UP000196258">
    <property type="component" value="Unassembled WGS sequence"/>
</dbReference>
<name>A0A1Y4QGU2_9FIRM</name>
<reference evidence="2" key="2">
    <citation type="journal article" date="2018" name="BMC Genomics">
        <title>Whole genome sequencing and function prediction of 133 gut anaerobes isolated from chicken caecum in pure cultures.</title>
        <authorList>
            <person name="Medvecky M."/>
            <person name="Cejkova D."/>
            <person name="Polansky O."/>
            <person name="Karasova D."/>
            <person name="Kubasova T."/>
            <person name="Cizek A."/>
            <person name="Rychlik I."/>
        </authorList>
    </citation>
    <scope>NUCLEOTIDE SEQUENCE</scope>
    <source>
        <strain evidence="2">An149</strain>
    </source>
</reference>
<accession>A0A1Y4QGU2</accession>
<evidence type="ECO:0000313" key="4">
    <source>
        <dbReference type="Proteomes" id="UP000196258"/>
    </source>
</evidence>
<reference evidence="4" key="1">
    <citation type="submission" date="2017-04" db="EMBL/GenBank/DDBJ databases">
        <title>Function of individual gut microbiota members based on whole genome sequencing of pure cultures obtained from chicken caecum.</title>
        <authorList>
            <person name="Medvecky M."/>
            <person name="Cejkova D."/>
            <person name="Polansky O."/>
            <person name="Karasova D."/>
            <person name="Kubasova T."/>
            <person name="Cizek A."/>
            <person name="Rychlik I."/>
        </authorList>
    </citation>
    <scope>NUCLEOTIDE SEQUENCE [LARGE SCALE GENOMIC DNA]</scope>
    <source>
        <strain evidence="4">An149</strain>
    </source>
</reference>
<dbReference type="RefSeq" id="WP_004609320.1">
    <property type="nucleotide sequence ID" value="NZ_CABKNM010000009.1"/>
</dbReference>
<dbReference type="EMBL" id="NFLB01000012">
    <property type="protein sequence ID" value="OUQ04344.1"/>
    <property type="molecule type" value="Genomic_DNA"/>
</dbReference>
<dbReference type="InterPro" id="IPR046726">
    <property type="entry name" value="DUF6618"/>
</dbReference>
<sequence length="164" mass="19568">MGLCLVKVMKIDKAIKSKDSIEFIVEDNGYRIHGILNKGHYFNWIAFPEFNVCCELASFDDVFWNEEALSLIFKSPNQITSVLNVIEHLKSMFNDDSTYFDGHHFVSTREYIFWLETECESLSRQLLEFELHLENNDVDKWLEYARLNYYKYMREQYGKDAFLD</sequence>
<protein>
    <submittedName>
        <fullName evidence="2">Uncharacterized protein</fullName>
    </submittedName>
</protein>
<dbReference type="EMBL" id="NFLB01000011">
    <property type="protein sequence ID" value="OUQ04476.1"/>
    <property type="molecule type" value="Genomic_DNA"/>
</dbReference>
<dbReference type="GeneID" id="94017672"/>
<proteinExistence type="predicted"/>
<evidence type="ECO:0000313" key="3">
    <source>
        <dbReference type="EMBL" id="OUQ06142.1"/>
    </source>
</evidence>
<evidence type="ECO:0000313" key="2">
    <source>
        <dbReference type="EMBL" id="OUQ04476.1"/>
    </source>
</evidence>
<gene>
    <name evidence="3" type="ORF">B5E91_02355</name>
    <name evidence="2" type="ORF">B5E91_10005</name>
    <name evidence="1" type="ORF">B5E91_10545</name>
</gene>
<dbReference type="AlphaFoldDB" id="A0A1Y4QGU2"/>
<dbReference type="Pfam" id="PF20323">
    <property type="entry name" value="DUF6618"/>
    <property type="match status" value="1"/>
</dbReference>
<comment type="caution">
    <text evidence="2">The sequence shown here is derived from an EMBL/GenBank/DDBJ whole genome shotgun (WGS) entry which is preliminary data.</text>
</comment>